<dbReference type="EMBL" id="DXBY01000285">
    <property type="protein sequence ID" value="HIZ37408.1"/>
    <property type="molecule type" value="Genomic_DNA"/>
</dbReference>
<keyword evidence="9 15" id="KW-0418">Kinase</keyword>
<keyword evidence="6 15" id="KW-0808">Transferase</keyword>
<dbReference type="Gene3D" id="2.40.30.30">
    <property type="entry name" value="Riboflavin kinase-like"/>
    <property type="match status" value="1"/>
</dbReference>
<dbReference type="GO" id="GO:0009231">
    <property type="term" value="P:riboflavin biosynthetic process"/>
    <property type="evidence" value="ECO:0007669"/>
    <property type="project" value="InterPro"/>
</dbReference>
<dbReference type="Proteomes" id="UP000824037">
    <property type="component" value="Unassembled WGS sequence"/>
</dbReference>
<dbReference type="SUPFAM" id="SSF52374">
    <property type="entry name" value="Nucleotidylyl transferase"/>
    <property type="match status" value="1"/>
</dbReference>
<comment type="pathway">
    <text evidence="2 15">Cofactor biosynthesis; FAD biosynthesis; FAD from FMN: step 1/1.</text>
</comment>
<keyword evidence="7 15" id="KW-0548">Nucleotidyltransferase</keyword>
<keyword evidence="10 15" id="KW-0274">FAD</keyword>
<dbReference type="Pfam" id="PF01687">
    <property type="entry name" value="Flavokinase"/>
    <property type="match status" value="1"/>
</dbReference>
<comment type="caution">
    <text evidence="17">The sequence shown here is derived from an EMBL/GenBank/DDBJ whole genome shotgun (WGS) entry which is preliminary data.</text>
</comment>
<dbReference type="FunFam" id="3.40.50.620:FF:000021">
    <property type="entry name" value="Riboflavin biosynthesis protein"/>
    <property type="match status" value="1"/>
</dbReference>
<dbReference type="InterPro" id="IPR002606">
    <property type="entry name" value="Riboflavin_kinase_bac"/>
</dbReference>
<reference evidence="17" key="2">
    <citation type="submission" date="2021-04" db="EMBL/GenBank/DDBJ databases">
        <authorList>
            <person name="Gilroy R."/>
        </authorList>
    </citation>
    <scope>NUCLEOTIDE SEQUENCE</scope>
    <source>
        <strain evidence="17">ChiGjej4B4-7305</strain>
    </source>
</reference>
<dbReference type="InterPro" id="IPR014729">
    <property type="entry name" value="Rossmann-like_a/b/a_fold"/>
</dbReference>
<dbReference type="PANTHER" id="PTHR22749:SF6">
    <property type="entry name" value="RIBOFLAVIN KINASE"/>
    <property type="match status" value="1"/>
</dbReference>
<dbReference type="PANTHER" id="PTHR22749">
    <property type="entry name" value="RIBOFLAVIN KINASE/FMN ADENYLYLTRANSFERASE"/>
    <property type="match status" value="1"/>
</dbReference>
<dbReference type="EC" id="2.7.1.26" evidence="15"/>
<feature type="domain" description="Riboflavin kinase" evidence="16">
    <location>
        <begin position="202"/>
        <end position="331"/>
    </location>
</feature>
<evidence type="ECO:0000256" key="2">
    <source>
        <dbReference type="ARBA" id="ARBA00004726"/>
    </source>
</evidence>
<evidence type="ECO:0000256" key="11">
    <source>
        <dbReference type="ARBA" id="ARBA00022840"/>
    </source>
</evidence>
<comment type="catalytic activity">
    <reaction evidence="13 15">
        <text>riboflavin + ATP = FMN + ADP + H(+)</text>
        <dbReference type="Rhea" id="RHEA:14357"/>
        <dbReference type="ChEBI" id="CHEBI:15378"/>
        <dbReference type="ChEBI" id="CHEBI:30616"/>
        <dbReference type="ChEBI" id="CHEBI:57986"/>
        <dbReference type="ChEBI" id="CHEBI:58210"/>
        <dbReference type="ChEBI" id="CHEBI:456216"/>
        <dbReference type="EC" id="2.7.1.26"/>
    </reaction>
</comment>
<accession>A0A9D2EGN8</accession>
<dbReference type="CDD" id="cd02064">
    <property type="entry name" value="FAD_synthetase_N"/>
    <property type="match status" value="1"/>
</dbReference>
<dbReference type="GO" id="GO:0003919">
    <property type="term" value="F:FMN adenylyltransferase activity"/>
    <property type="evidence" value="ECO:0007669"/>
    <property type="project" value="UniProtKB-UniRule"/>
</dbReference>
<dbReference type="PIRSF" id="PIRSF004491">
    <property type="entry name" value="FAD_Synth"/>
    <property type="match status" value="1"/>
</dbReference>
<keyword evidence="8 15" id="KW-0547">Nucleotide-binding</keyword>
<dbReference type="AlphaFoldDB" id="A0A9D2EGN8"/>
<dbReference type="GO" id="GO:0009398">
    <property type="term" value="P:FMN biosynthetic process"/>
    <property type="evidence" value="ECO:0007669"/>
    <property type="project" value="UniProtKB-UniRule"/>
</dbReference>
<comment type="similarity">
    <text evidence="15">Belongs to the ribF family.</text>
</comment>
<evidence type="ECO:0000256" key="12">
    <source>
        <dbReference type="ARBA" id="ARBA00023268"/>
    </source>
</evidence>
<keyword evidence="4 15" id="KW-0285">Flavoprotein</keyword>
<dbReference type="EC" id="2.7.7.2" evidence="15"/>
<gene>
    <name evidence="17" type="ORF">H9815_16655</name>
</gene>
<evidence type="ECO:0000256" key="14">
    <source>
        <dbReference type="ARBA" id="ARBA00049494"/>
    </source>
</evidence>
<dbReference type="Pfam" id="PF06574">
    <property type="entry name" value="FAD_syn"/>
    <property type="match status" value="1"/>
</dbReference>
<evidence type="ECO:0000256" key="9">
    <source>
        <dbReference type="ARBA" id="ARBA00022777"/>
    </source>
</evidence>
<dbReference type="Gene3D" id="3.40.50.620">
    <property type="entry name" value="HUPs"/>
    <property type="match status" value="1"/>
</dbReference>
<evidence type="ECO:0000256" key="3">
    <source>
        <dbReference type="ARBA" id="ARBA00005201"/>
    </source>
</evidence>
<evidence type="ECO:0000313" key="17">
    <source>
        <dbReference type="EMBL" id="HIZ37408.1"/>
    </source>
</evidence>
<evidence type="ECO:0000256" key="5">
    <source>
        <dbReference type="ARBA" id="ARBA00022643"/>
    </source>
</evidence>
<reference evidence="17" key="1">
    <citation type="journal article" date="2021" name="PeerJ">
        <title>Extensive microbial diversity within the chicken gut microbiome revealed by metagenomics and culture.</title>
        <authorList>
            <person name="Gilroy R."/>
            <person name="Ravi A."/>
            <person name="Getino M."/>
            <person name="Pursley I."/>
            <person name="Horton D.L."/>
            <person name="Alikhan N.F."/>
            <person name="Baker D."/>
            <person name="Gharbi K."/>
            <person name="Hall N."/>
            <person name="Watson M."/>
            <person name="Adriaenssens E.M."/>
            <person name="Foster-Nyarko E."/>
            <person name="Jarju S."/>
            <person name="Secka A."/>
            <person name="Antonio M."/>
            <person name="Oren A."/>
            <person name="Chaudhuri R.R."/>
            <person name="La Ragione R."/>
            <person name="Hildebrand F."/>
            <person name="Pallen M.J."/>
        </authorList>
    </citation>
    <scope>NUCLEOTIDE SEQUENCE</scope>
    <source>
        <strain evidence="17">ChiGjej4B4-7305</strain>
    </source>
</reference>
<dbReference type="NCBIfam" id="NF004160">
    <property type="entry name" value="PRK05627.1-3"/>
    <property type="match status" value="1"/>
</dbReference>
<dbReference type="SMART" id="SM00904">
    <property type="entry name" value="Flavokinase"/>
    <property type="match status" value="1"/>
</dbReference>
<protein>
    <recommendedName>
        <fullName evidence="15">Riboflavin biosynthesis protein</fullName>
    </recommendedName>
    <domain>
        <recommendedName>
            <fullName evidence="15">Riboflavin kinase</fullName>
            <ecNumber evidence="15">2.7.1.26</ecNumber>
        </recommendedName>
        <alternativeName>
            <fullName evidence="15">Flavokinase</fullName>
        </alternativeName>
    </domain>
    <domain>
        <recommendedName>
            <fullName evidence="15">FMN adenylyltransferase</fullName>
            <ecNumber evidence="15">2.7.7.2</ecNumber>
        </recommendedName>
        <alternativeName>
            <fullName evidence="15">FAD pyrophosphorylase</fullName>
        </alternativeName>
        <alternativeName>
            <fullName evidence="15">FAD synthase</fullName>
        </alternativeName>
    </domain>
</protein>
<proteinExistence type="inferred from homology"/>
<comment type="function">
    <text evidence="1">Catalyzes the phosphorylation of riboflavin to FMN followed by the adenylation of FMN to FAD.</text>
</comment>
<evidence type="ECO:0000256" key="1">
    <source>
        <dbReference type="ARBA" id="ARBA00002121"/>
    </source>
</evidence>
<evidence type="ECO:0000313" key="18">
    <source>
        <dbReference type="Proteomes" id="UP000824037"/>
    </source>
</evidence>
<evidence type="ECO:0000256" key="6">
    <source>
        <dbReference type="ARBA" id="ARBA00022679"/>
    </source>
</evidence>
<evidence type="ECO:0000256" key="15">
    <source>
        <dbReference type="PIRNR" id="PIRNR004491"/>
    </source>
</evidence>
<dbReference type="FunFam" id="2.40.30.30:FF:000003">
    <property type="entry name" value="Riboflavin biosynthesis protein"/>
    <property type="match status" value="1"/>
</dbReference>
<sequence>MAGAGISHRPGAGGTLGPVQHWYGIEQVPADLPGSVVTIGNFDGVHLGHQAVLAEVVATARSLGVPAVALTFDPHPAQVHRPESAPELLTGLIDRLELLGGTGIDATCVIAYTTEFAAQSPEDFVRRYLVDALAVRAVVVGEDVRFGAGNSGDRVTMSELGRQWGFEVRIAHDVLADGQRRWSSTWVRELLAAGDCAGAAQVLGRPHRMRGRVVHGEARGRMLGFPTANLATTATGTIPADGVYAGWLLRSSGTGEQRMPAAISIGTNPTFDGQLRQVEAHVLGRTDLDLYGAEVVVEFVRRLRPTLRFEGIDPLVAQMRQDVLEAADALGVERPAVLPVLKQP</sequence>
<evidence type="ECO:0000256" key="8">
    <source>
        <dbReference type="ARBA" id="ARBA00022741"/>
    </source>
</evidence>
<evidence type="ECO:0000256" key="4">
    <source>
        <dbReference type="ARBA" id="ARBA00022630"/>
    </source>
</evidence>
<dbReference type="InterPro" id="IPR023465">
    <property type="entry name" value="Riboflavin_kinase_dom_sf"/>
</dbReference>
<keyword evidence="11 15" id="KW-0067">ATP-binding</keyword>
<dbReference type="InterPro" id="IPR023468">
    <property type="entry name" value="Riboflavin_kinase"/>
</dbReference>
<keyword evidence="5 15" id="KW-0288">FMN</keyword>
<evidence type="ECO:0000256" key="7">
    <source>
        <dbReference type="ARBA" id="ARBA00022695"/>
    </source>
</evidence>
<dbReference type="NCBIfam" id="TIGR00083">
    <property type="entry name" value="ribF"/>
    <property type="match status" value="1"/>
</dbReference>
<dbReference type="GO" id="GO:0005524">
    <property type="term" value="F:ATP binding"/>
    <property type="evidence" value="ECO:0007669"/>
    <property type="project" value="UniProtKB-UniRule"/>
</dbReference>
<dbReference type="SUPFAM" id="SSF82114">
    <property type="entry name" value="Riboflavin kinase-like"/>
    <property type="match status" value="1"/>
</dbReference>
<keyword evidence="12" id="KW-0511">Multifunctional enzyme</keyword>
<dbReference type="GO" id="GO:0008531">
    <property type="term" value="F:riboflavin kinase activity"/>
    <property type="evidence" value="ECO:0007669"/>
    <property type="project" value="UniProtKB-UniRule"/>
</dbReference>
<comment type="pathway">
    <text evidence="3 15">Cofactor biosynthesis; FMN biosynthesis; FMN from riboflavin (ATP route): step 1/1.</text>
</comment>
<dbReference type="InterPro" id="IPR015864">
    <property type="entry name" value="FAD_synthase"/>
</dbReference>
<name>A0A9D2EGN8_9MICO</name>
<comment type="catalytic activity">
    <reaction evidence="14 15">
        <text>FMN + ATP + H(+) = FAD + diphosphate</text>
        <dbReference type="Rhea" id="RHEA:17237"/>
        <dbReference type="ChEBI" id="CHEBI:15378"/>
        <dbReference type="ChEBI" id="CHEBI:30616"/>
        <dbReference type="ChEBI" id="CHEBI:33019"/>
        <dbReference type="ChEBI" id="CHEBI:57692"/>
        <dbReference type="ChEBI" id="CHEBI:58210"/>
        <dbReference type="EC" id="2.7.7.2"/>
    </reaction>
</comment>
<dbReference type="GO" id="GO:0006747">
    <property type="term" value="P:FAD biosynthetic process"/>
    <property type="evidence" value="ECO:0007669"/>
    <property type="project" value="UniProtKB-UniRule"/>
</dbReference>
<evidence type="ECO:0000256" key="10">
    <source>
        <dbReference type="ARBA" id="ARBA00022827"/>
    </source>
</evidence>
<organism evidence="17 18">
    <name type="scientific">Candidatus Ruania gallistercoris</name>
    <dbReference type="NCBI Taxonomy" id="2838746"/>
    <lineage>
        <taxon>Bacteria</taxon>
        <taxon>Bacillati</taxon>
        <taxon>Actinomycetota</taxon>
        <taxon>Actinomycetes</taxon>
        <taxon>Micrococcales</taxon>
        <taxon>Ruaniaceae</taxon>
        <taxon>Ruania</taxon>
    </lineage>
</organism>
<evidence type="ECO:0000259" key="16">
    <source>
        <dbReference type="SMART" id="SM00904"/>
    </source>
</evidence>
<evidence type="ECO:0000256" key="13">
    <source>
        <dbReference type="ARBA" id="ARBA00047880"/>
    </source>
</evidence>
<dbReference type="InterPro" id="IPR015865">
    <property type="entry name" value="Riboflavin_kinase_bac/euk"/>
</dbReference>